<dbReference type="HAMAP" id="MF_01818">
    <property type="entry name" value="RNase_Z_BN"/>
    <property type="match status" value="1"/>
</dbReference>
<comment type="subunit">
    <text evidence="2">Homodimer.</text>
</comment>
<gene>
    <name evidence="11" type="ORF">JKP88DRAFT_267930</name>
</gene>
<dbReference type="PANTHER" id="PTHR46018:SF2">
    <property type="entry name" value="ZINC PHOSPHODIESTERASE ELAC PROTEIN 1"/>
    <property type="match status" value="1"/>
</dbReference>
<evidence type="ECO:0000256" key="4">
    <source>
        <dbReference type="ARBA" id="ARBA00022722"/>
    </source>
</evidence>
<evidence type="ECO:0000256" key="6">
    <source>
        <dbReference type="ARBA" id="ARBA00022759"/>
    </source>
</evidence>
<dbReference type="InterPro" id="IPR013471">
    <property type="entry name" value="RNase_Z/BN"/>
</dbReference>
<dbReference type="GO" id="GO:0042781">
    <property type="term" value="F:3'-tRNA processing endoribonuclease activity"/>
    <property type="evidence" value="ECO:0007669"/>
    <property type="project" value="TreeGrafter"/>
</dbReference>
<keyword evidence="12" id="KW-1185">Reference proteome</keyword>
<feature type="signal peptide" evidence="10">
    <location>
        <begin position="1"/>
        <end position="21"/>
    </location>
</feature>
<dbReference type="Proteomes" id="UP000664859">
    <property type="component" value="Unassembled WGS sequence"/>
</dbReference>
<sequence length="628" mass="65965">MLLRHAAQMFTPHTLAAAAAATVVLLVPSQQRASCVLLGVVCRQRRYMSHKQAIEREKQPGFNSGMELVFLGTGAGGPSIDRGASAIALRFSTGGWLFDCGEGTAQQLQRSVVRQSQLTHFFITHMHGDHVLGLPGLLMHLAYIPLPDNAEPLHIYGPVGLYELVCASYRLCQPRNPLAVVVHELIVPSSPGGAASGSQTPAPTLSREALLRGEYGSVPVQRVEVLPDADGIYALATVAVPNGPGGTLTTTLSAAAQRVPHIGLPCFGYAACETHPLGRIDVRKLSDWGLAPGAVCRDLLRGECVRLPGGGMVFPEDVITPAPRGRKACTSNDWGLAPGAVCRDLLRGECVRLPGGGMVVPEDVITPAPRGRKVVIVPDTDQSMHMAAISQDADVVVHEATGVRDDRSIVALRGHSSADAAGEFAKAVNARLLVLTHISQKVRPVVGQATATFALPGSRQAASAYAVAKEKGVTSSFQLAHEASAAFGSPNVIVAQDLLKVSVPRDGFQSAPAAVAARANASWGSAQPGADDRPAPFDMEHVLSHPTLPNPHARAADAAGGDAAEERVHARSAPPRASAQQQQQQQGGSQQRHQPRRAPWRGGVDEDAAQQDLQAAAAVSIVRHANGT</sequence>
<evidence type="ECO:0000256" key="2">
    <source>
        <dbReference type="ARBA" id="ARBA00011738"/>
    </source>
</evidence>
<accession>A0A835Z7K6</accession>
<evidence type="ECO:0000313" key="11">
    <source>
        <dbReference type="EMBL" id="KAG5187132.1"/>
    </source>
</evidence>
<evidence type="ECO:0000256" key="1">
    <source>
        <dbReference type="ARBA" id="ARBA00001947"/>
    </source>
</evidence>
<keyword evidence="7" id="KW-0378">Hydrolase</keyword>
<feature type="compositionally biased region" description="Basic and acidic residues" evidence="9">
    <location>
        <begin position="530"/>
        <end position="543"/>
    </location>
</feature>
<keyword evidence="6" id="KW-0255">Endonuclease</keyword>
<feature type="chain" id="PRO_5033028814" evidence="10">
    <location>
        <begin position="22"/>
        <end position="628"/>
    </location>
</feature>
<dbReference type="GO" id="GO:0046872">
    <property type="term" value="F:metal ion binding"/>
    <property type="evidence" value="ECO:0007669"/>
    <property type="project" value="UniProtKB-KW"/>
</dbReference>
<feature type="region of interest" description="Disordered" evidence="9">
    <location>
        <begin position="523"/>
        <end position="612"/>
    </location>
</feature>
<dbReference type="Gene3D" id="3.60.15.10">
    <property type="entry name" value="Ribonuclease Z/Hydroxyacylglutathione hydrolase-like"/>
    <property type="match status" value="2"/>
</dbReference>
<dbReference type="Pfam" id="PF23023">
    <property type="entry name" value="Anti-Pycsar_Apyc1"/>
    <property type="match status" value="1"/>
</dbReference>
<name>A0A835Z7K6_9STRA</name>
<dbReference type="AlphaFoldDB" id="A0A835Z7K6"/>
<evidence type="ECO:0000313" key="12">
    <source>
        <dbReference type="Proteomes" id="UP000664859"/>
    </source>
</evidence>
<keyword evidence="5" id="KW-0479">Metal-binding</keyword>
<evidence type="ECO:0000256" key="3">
    <source>
        <dbReference type="ARBA" id="ARBA00022694"/>
    </source>
</evidence>
<dbReference type="GO" id="GO:0005634">
    <property type="term" value="C:nucleus"/>
    <property type="evidence" value="ECO:0007669"/>
    <property type="project" value="TreeGrafter"/>
</dbReference>
<comment type="caution">
    <text evidence="11">The sequence shown here is derived from an EMBL/GenBank/DDBJ whole genome shotgun (WGS) entry which is preliminary data.</text>
</comment>
<proteinExistence type="inferred from homology"/>
<comment type="cofactor">
    <cofactor evidence="1">
        <name>Zn(2+)</name>
        <dbReference type="ChEBI" id="CHEBI:29105"/>
    </cofactor>
</comment>
<organism evidence="11 12">
    <name type="scientific">Tribonema minus</name>
    <dbReference type="NCBI Taxonomy" id="303371"/>
    <lineage>
        <taxon>Eukaryota</taxon>
        <taxon>Sar</taxon>
        <taxon>Stramenopiles</taxon>
        <taxon>Ochrophyta</taxon>
        <taxon>PX clade</taxon>
        <taxon>Xanthophyceae</taxon>
        <taxon>Tribonematales</taxon>
        <taxon>Tribonemataceae</taxon>
        <taxon>Tribonema</taxon>
    </lineage>
</organism>
<keyword evidence="4" id="KW-0540">Nuclease</keyword>
<dbReference type="EMBL" id="JAFCMP010000094">
    <property type="protein sequence ID" value="KAG5187132.1"/>
    <property type="molecule type" value="Genomic_DNA"/>
</dbReference>
<evidence type="ECO:0000256" key="7">
    <source>
        <dbReference type="ARBA" id="ARBA00022801"/>
    </source>
</evidence>
<keyword evidence="10" id="KW-0732">Signal</keyword>
<dbReference type="SUPFAM" id="SSF56281">
    <property type="entry name" value="Metallo-hydrolase/oxidoreductase"/>
    <property type="match status" value="1"/>
</dbReference>
<protein>
    <submittedName>
        <fullName evidence="11">Beta-lactamase-like protein</fullName>
    </submittedName>
</protein>
<evidence type="ECO:0000256" key="9">
    <source>
        <dbReference type="SAM" id="MobiDB-lite"/>
    </source>
</evidence>
<dbReference type="InterPro" id="IPR036866">
    <property type="entry name" value="RibonucZ/Hydroxyglut_hydro"/>
</dbReference>
<keyword evidence="8" id="KW-0862">Zinc</keyword>
<evidence type="ECO:0000256" key="8">
    <source>
        <dbReference type="ARBA" id="ARBA00022833"/>
    </source>
</evidence>
<keyword evidence="3" id="KW-0819">tRNA processing</keyword>
<dbReference type="OrthoDB" id="527344at2759"/>
<evidence type="ECO:0000256" key="10">
    <source>
        <dbReference type="SAM" id="SignalP"/>
    </source>
</evidence>
<evidence type="ECO:0000256" key="5">
    <source>
        <dbReference type="ARBA" id="ARBA00022723"/>
    </source>
</evidence>
<reference evidence="11" key="1">
    <citation type="submission" date="2021-02" db="EMBL/GenBank/DDBJ databases">
        <title>First Annotated Genome of the Yellow-green Alga Tribonema minus.</title>
        <authorList>
            <person name="Mahan K.M."/>
        </authorList>
    </citation>
    <scope>NUCLEOTIDE SEQUENCE</scope>
    <source>
        <strain evidence="11">UTEX B ZZ1240</strain>
    </source>
</reference>
<dbReference type="PANTHER" id="PTHR46018">
    <property type="entry name" value="ZINC PHOSPHODIESTERASE ELAC PROTEIN 1"/>
    <property type="match status" value="1"/>
</dbReference>
<feature type="compositionally biased region" description="Low complexity" evidence="9">
    <location>
        <begin position="571"/>
        <end position="592"/>
    </location>
</feature>